<dbReference type="Gramene" id="TuG1812G0600003387.01.T01">
    <property type="protein sequence ID" value="TuG1812G0600003387.01.T01.cds326250"/>
    <property type="gene ID" value="TuG1812G0600003387.01"/>
</dbReference>
<keyword evidence="1" id="KW-0472">Membrane</keyword>
<name>A0A8R7QRN3_TRIUA</name>
<proteinExistence type="predicted"/>
<protein>
    <submittedName>
        <fullName evidence="2">Uncharacterized protein</fullName>
    </submittedName>
</protein>
<keyword evidence="1" id="KW-0812">Transmembrane</keyword>
<dbReference type="Proteomes" id="UP000015106">
    <property type="component" value="Chromosome 6"/>
</dbReference>
<keyword evidence="1" id="KW-1133">Transmembrane helix</keyword>
<reference evidence="2" key="2">
    <citation type="submission" date="2018-03" db="EMBL/GenBank/DDBJ databases">
        <title>The Triticum urartu genome reveals the dynamic nature of wheat genome evolution.</title>
        <authorList>
            <person name="Ling H."/>
            <person name="Ma B."/>
            <person name="Shi X."/>
            <person name="Liu H."/>
            <person name="Dong L."/>
            <person name="Sun H."/>
            <person name="Cao Y."/>
            <person name="Gao Q."/>
            <person name="Zheng S."/>
            <person name="Li Y."/>
            <person name="Yu Y."/>
            <person name="Du H."/>
            <person name="Qi M."/>
            <person name="Li Y."/>
            <person name="Yu H."/>
            <person name="Cui Y."/>
            <person name="Wang N."/>
            <person name="Chen C."/>
            <person name="Wu H."/>
            <person name="Zhao Y."/>
            <person name="Zhang J."/>
            <person name="Li Y."/>
            <person name="Zhou W."/>
            <person name="Zhang B."/>
            <person name="Hu W."/>
            <person name="Eijk M."/>
            <person name="Tang J."/>
            <person name="Witsenboer H."/>
            <person name="Zhao S."/>
            <person name="Li Z."/>
            <person name="Zhang A."/>
            <person name="Wang D."/>
            <person name="Liang C."/>
        </authorList>
    </citation>
    <scope>NUCLEOTIDE SEQUENCE [LARGE SCALE GENOMIC DNA]</scope>
    <source>
        <strain evidence="2">cv. G1812</strain>
    </source>
</reference>
<keyword evidence="3" id="KW-1185">Reference proteome</keyword>
<accession>A0A8R7QRN3</accession>
<reference evidence="2" key="3">
    <citation type="submission" date="2022-06" db="UniProtKB">
        <authorList>
            <consortium name="EnsemblPlants"/>
        </authorList>
    </citation>
    <scope>IDENTIFICATION</scope>
</reference>
<dbReference type="EnsemblPlants" id="TuG1812G0600003387.01.T01">
    <property type="protein sequence ID" value="TuG1812G0600003387.01.T01.cds326250"/>
    <property type="gene ID" value="TuG1812G0600003387.01"/>
</dbReference>
<sequence length="67" mass="7870">MNSSSPKYGYHNYVWLWEGDKVTQFCCFLTSDIQLPLKSQLHDILDLKVVCIFFYYTCSIVLIIAEK</sequence>
<evidence type="ECO:0000313" key="2">
    <source>
        <dbReference type="EnsemblPlants" id="TuG1812G0600003387.01.T01.cds326250"/>
    </source>
</evidence>
<feature type="transmembrane region" description="Helical" evidence="1">
    <location>
        <begin position="47"/>
        <end position="65"/>
    </location>
</feature>
<evidence type="ECO:0000256" key="1">
    <source>
        <dbReference type="SAM" id="Phobius"/>
    </source>
</evidence>
<organism evidence="2 3">
    <name type="scientific">Triticum urartu</name>
    <name type="common">Red wild einkorn</name>
    <name type="synonym">Crithodium urartu</name>
    <dbReference type="NCBI Taxonomy" id="4572"/>
    <lineage>
        <taxon>Eukaryota</taxon>
        <taxon>Viridiplantae</taxon>
        <taxon>Streptophyta</taxon>
        <taxon>Embryophyta</taxon>
        <taxon>Tracheophyta</taxon>
        <taxon>Spermatophyta</taxon>
        <taxon>Magnoliopsida</taxon>
        <taxon>Liliopsida</taxon>
        <taxon>Poales</taxon>
        <taxon>Poaceae</taxon>
        <taxon>BOP clade</taxon>
        <taxon>Pooideae</taxon>
        <taxon>Triticodae</taxon>
        <taxon>Triticeae</taxon>
        <taxon>Triticinae</taxon>
        <taxon>Triticum</taxon>
    </lineage>
</organism>
<reference evidence="3" key="1">
    <citation type="journal article" date="2013" name="Nature">
        <title>Draft genome of the wheat A-genome progenitor Triticum urartu.</title>
        <authorList>
            <person name="Ling H.Q."/>
            <person name="Zhao S."/>
            <person name="Liu D."/>
            <person name="Wang J."/>
            <person name="Sun H."/>
            <person name="Zhang C."/>
            <person name="Fan H."/>
            <person name="Li D."/>
            <person name="Dong L."/>
            <person name="Tao Y."/>
            <person name="Gao C."/>
            <person name="Wu H."/>
            <person name="Li Y."/>
            <person name="Cui Y."/>
            <person name="Guo X."/>
            <person name="Zheng S."/>
            <person name="Wang B."/>
            <person name="Yu K."/>
            <person name="Liang Q."/>
            <person name="Yang W."/>
            <person name="Lou X."/>
            <person name="Chen J."/>
            <person name="Feng M."/>
            <person name="Jian J."/>
            <person name="Zhang X."/>
            <person name="Luo G."/>
            <person name="Jiang Y."/>
            <person name="Liu J."/>
            <person name="Wang Z."/>
            <person name="Sha Y."/>
            <person name="Zhang B."/>
            <person name="Wu H."/>
            <person name="Tang D."/>
            <person name="Shen Q."/>
            <person name="Xue P."/>
            <person name="Zou S."/>
            <person name="Wang X."/>
            <person name="Liu X."/>
            <person name="Wang F."/>
            <person name="Yang Y."/>
            <person name="An X."/>
            <person name="Dong Z."/>
            <person name="Zhang K."/>
            <person name="Zhang X."/>
            <person name="Luo M.C."/>
            <person name="Dvorak J."/>
            <person name="Tong Y."/>
            <person name="Wang J."/>
            <person name="Yang H."/>
            <person name="Li Z."/>
            <person name="Wang D."/>
            <person name="Zhang A."/>
            <person name="Wang J."/>
        </authorList>
    </citation>
    <scope>NUCLEOTIDE SEQUENCE</scope>
    <source>
        <strain evidence="3">cv. G1812</strain>
    </source>
</reference>
<evidence type="ECO:0000313" key="3">
    <source>
        <dbReference type="Proteomes" id="UP000015106"/>
    </source>
</evidence>
<dbReference type="AlphaFoldDB" id="A0A8R7QRN3"/>